<accession>X1AAN0</accession>
<gene>
    <name evidence="1" type="ORF">S01H4_21274</name>
</gene>
<evidence type="ECO:0000313" key="1">
    <source>
        <dbReference type="EMBL" id="GAG78834.1"/>
    </source>
</evidence>
<comment type="caution">
    <text evidence="1">The sequence shown here is derived from an EMBL/GenBank/DDBJ whole genome shotgun (WGS) entry which is preliminary data.</text>
</comment>
<sequence>MDIKAVPFLHLPAVCLICKWPLELCHDKPYPLDNMTQIRRCLNGHYALFHPNTHLLVMSVDPPDDLTYVDLAEIHAELRNGQTRASPPNNAAPVITGKLTVRQA</sequence>
<reference evidence="1" key="1">
    <citation type="journal article" date="2014" name="Front. Microbiol.">
        <title>High frequency of phylogenetically diverse reductive dehalogenase-homologous genes in deep subseafloor sedimentary metagenomes.</title>
        <authorList>
            <person name="Kawai M."/>
            <person name="Futagami T."/>
            <person name="Toyoda A."/>
            <person name="Takaki Y."/>
            <person name="Nishi S."/>
            <person name="Hori S."/>
            <person name="Arai W."/>
            <person name="Tsubouchi T."/>
            <person name="Morono Y."/>
            <person name="Uchiyama I."/>
            <person name="Ito T."/>
            <person name="Fujiyama A."/>
            <person name="Inagaki F."/>
            <person name="Takami H."/>
        </authorList>
    </citation>
    <scope>NUCLEOTIDE SEQUENCE</scope>
    <source>
        <strain evidence="1">Expedition CK06-06</strain>
    </source>
</reference>
<organism evidence="1">
    <name type="scientific">marine sediment metagenome</name>
    <dbReference type="NCBI Taxonomy" id="412755"/>
    <lineage>
        <taxon>unclassified sequences</taxon>
        <taxon>metagenomes</taxon>
        <taxon>ecological metagenomes</taxon>
    </lineage>
</organism>
<protein>
    <submittedName>
        <fullName evidence="1">Uncharacterized protein</fullName>
    </submittedName>
</protein>
<dbReference type="EMBL" id="BART01009622">
    <property type="protein sequence ID" value="GAG78834.1"/>
    <property type="molecule type" value="Genomic_DNA"/>
</dbReference>
<dbReference type="AlphaFoldDB" id="X1AAN0"/>
<name>X1AAN0_9ZZZZ</name>
<proteinExistence type="predicted"/>